<dbReference type="Proteomes" id="UP000255234">
    <property type="component" value="Unassembled WGS sequence"/>
</dbReference>
<keyword evidence="3 10" id="KW-0808">Transferase</keyword>
<protein>
    <submittedName>
        <fullName evidence="10">Undecaprenyl-phosphate 4-deoxy-4-formamido-L-arabinose transferase</fullName>
        <ecNumber evidence="10">2.4.2.53</ecNumber>
    </submittedName>
</protein>
<dbReference type="CDD" id="cd04187">
    <property type="entry name" value="DPM1_like_bac"/>
    <property type="match status" value="1"/>
</dbReference>
<keyword evidence="1" id="KW-1003">Cell membrane</keyword>
<dbReference type="Gene3D" id="3.90.550.10">
    <property type="entry name" value="Spore Coat Polysaccharide Biosynthesis Protein SpsA, Chain A"/>
    <property type="match status" value="1"/>
</dbReference>
<feature type="domain" description="Glycosyltransferase 2-like" evidence="9">
    <location>
        <begin position="8"/>
        <end position="168"/>
    </location>
</feature>
<evidence type="ECO:0000313" key="11">
    <source>
        <dbReference type="Proteomes" id="UP000255234"/>
    </source>
</evidence>
<organism evidence="10 11">
    <name type="scientific">Megamonas hypermegale</name>
    <dbReference type="NCBI Taxonomy" id="158847"/>
    <lineage>
        <taxon>Bacteria</taxon>
        <taxon>Bacillati</taxon>
        <taxon>Bacillota</taxon>
        <taxon>Negativicutes</taxon>
        <taxon>Selenomonadales</taxon>
        <taxon>Selenomonadaceae</taxon>
        <taxon>Megamonas</taxon>
    </lineage>
</organism>
<dbReference type="EC" id="2.4.2.53" evidence="10"/>
<dbReference type="InterPro" id="IPR001173">
    <property type="entry name" value="Glyco_trans_2-like"/>
</dbReference>
<dbReference type="STRING" id="1122216.GCA_000423385_00135"/>
<evidence type="ECO:0000256" key="8">
    <source>
        <dbReference type="SAM" id="Phobius"/>
    </source>
</evidence>
<keyword evidence="6 8" id="KW-1133">Transmembrane helix</keyword>
<evidence type="ECO:0000256" key="3">
    <source>
        <dbReference type="ARBA" id="ARBA00022679"/>
    </source>
</evidence>
<accession>A0A378NWB4</accession>
<evidence type="ECO:0000256" key="4">
    <source>
        <dbReference type="ARBA" id="ARBA00022692"/>
    </source>
</evidence>
<keyword evidence="4 8" id="KW-0812">Transmembrane</keyword>
<evidence type="ECO:0000313" key="10">
    <source>
        <dbReference type="EMBL" id="STY72227.1"/>
    </source>
</evidence>
<dbReference type="GO" id="GO:0009103">
    <property type="term" value="P:lipopolysaccharide biosynthetic process"/>
    <property type="evidence" value="ECO:0007669"/>
    <property type="project" value="UniProtKB-KW"/>
</dbReference>
<sequence>MLGSPEISIVIPVYNEEESLPQLFKELYPVMENLQRSFEIIFINDGSRDKSFAMLYDFQKEHEKTVRVIDLNGNFGQHMAITSGFANVRGKYIITLDADLQNPPEEIPKIIAKMDEGYDVVGTCRQNRHDPLFRKVASRFVNRMTNRISGLHISDYGCMLRGYSRRIVDIIVQSRESTTFIPALGQKFAVNPIEIPVNHREREFGESKYSFFRLLRLNFDLMTSFSIAPLQMVTMSGMGISLLSIIFFLYLILRRIIVGPEADGVFTLMAVNFFLIGATIMALGIIGEYTGRIYKQIQQRPHYIIRKIYEDGAKEDE</sequence>
<reference evidence="10 11" key="1">
    <citation type="submission" date="2018-06" db="EMBL/GenBank/DDBJ databases">
        <authorList>
            <consortium name="Pathogen Informatics"/>
            <person name="Doyle S."/>
        </authorList>
    </citation>
    <scope>NUCLEOTIDE SEQUENCE [LARGE SCALE GENOMIC DNA]</scope>
    <source>
        <strain evidence="10 11">NCTC10571</strain>
    </source>
</reference>
<gene>
    <name evidence="10" type="primary">arnC</name>
    <name evidence="10" type="ORF">NCTC10571_02418</name>
</gene>
<keyword evidence="7 8" id="KW-0472">Membrane</keyword>
<keyword evidence="2 10" id="KW-0328">Glycosyltransferase</keyword>
<dbReference type="InterPro" id="IPR029044">
    <property type="entry name" value="Nucleotide-diphossugar_trans"/>
</dbReference>
<dbReference type="PANTHER" id="PTHR48090:SF3">
    <property type="entry name" value="UNDECAPRENYL-PHOSPHATE 4-DEOXY-4-FORMAMIDO-L-ARABINOSE TRANSFERASE"/>
    <property type="match status" value="1"/>
</dbReference>
<feature type="transmembrane region" description="Helical" evidence="8">
    <location>
        <begin position="232"/>
        <end position="253"/>
    </location>
</feature>
<evidence type="ECO:0000256" key="6">
    <source>
        <dbReference type="ARBA" id="ARBA00022989"/>
    </source>
</evidence>
<evidence type="ECO:0000259" key="9">
    <source>
        <dbReference type="Pfam" id="PF00535"/>
    </source>
</evidence>
<dbReference type="InterPro" id="IPR050256">
    <property type="entry name" value="Glycosyltransferase_2"/>
</dbReference>
<dbReference type="Pfam" id="PF00535">
    <property type="entry name" value="Glycos_transf_2"/>
    <property type="match status" value="1"/>
</dbReference>
<proteinExistence type="predicted"/>
<dbReference type="GO" id="GO:0005886">
    <property type="term" value="C:plasma membrane"/>
    <property type="evidence" value="ECO:0007669"/>
    <property type="project" value="TreeGrafter"/>
</dbReference>
<evidence type="ECO:0000256" key="5">
    <source>
        <dbReference type="ARBA" id="ARBA00022985"/>
    </source>
</evidence>
<dbReference type="PANTHER" id="PTHR48090">
    <property type="entry name" value="UNDECAPRENYL-PHOSPHATE 4-DEOXY-4-FORMAMIDO-L-ARABINOSE TRANSFERASE-RELATED"/>
    <property type="match status" value="1"/>
</dbReference>
<feature type="transmembrane region" description="Helical" evidence="8">
    <location>
        <begin position="265"/>
        <end position="286"/>
    </location>
</feature>
<name>A0A378NWB4_9FIRM</name>
<dbReference type="GO" id="GO:0099621">
    <property type="term" value="F:undecaprenyl-phosphate 4-deoxy-4-formamido-L-arabinose transferase activity"/>
    <property type="evidence" value="ECO:0007669"/>
    <property type="project" value="UniProtKB-EC"/>
</dbReference>
<dbReference type="RefSeq" id="WP_115152269.1">
    <property type="nucleotide sequence ID" value="NZ_UGPP01000001.1"/>
</dbReference>
<evidence type="ECO:0000256" key="2">
    <source>
        <dbReference type="ARBA" id="ARBA00022676"/>
    </source>
</evidence>
<evidence type="ECO:0000256" key="7">
    <source>
        <dbReference type="ARBA" id="ARBA00023136"/>
    </source>
</evidence>
<evidence type="ECO:0000256" key="1">
    <source>
        <dbReference type="ARBA" id="ARBA00022475"/>
    </source>
</evidence>
<dbReference type="EMBL" id="UGPP01000001">
    <property type="protein sequence ID" value="STY72227.1"/>
    <property type="molecule type" value="Genomic_DNA"/>
</dbReference>
<dbReference type="SUPFAM" id="SSF53448">
    <property type="entry name" value="Nucleotide-diphospho-sugar transferases"/>
    <property type="match status" value="1"/>
</dbReference>
<keyword evidence="5" id="KW-0448">Lipopolysaccharide biosynthesis</keyword>
<dbReference type="AlphaFoldDB" id="A0A378NWB4"/>